<comment type="caution">
    <text evidence="2">The sequence shown here is derived from an EMBL/GenBank/DDBJ whole genome shotgun (WGS) entry which is preliminary data.</text>
</comment>
<proteinExistence type="predicted"/>
<organism evidence="2 3">
    <name type="scientific">Brassica rapa subsp. trilocularis</name>
    <dbReference type="NCBI Taxonomy" id="1813537"/>
    <lineage>
        <taxon>Eukaryota</taxon>
        <taxon>Viridiplantae</taxon>
        <taxon>Streptophyta</taxon>
        <taxon>Embryophyta</taxon>
        <taxon>Tracheophyta</taxon>
        <taxon>Spermatophyta</taxon>
        <taxon>Magnoliopsida</taxon>
        <taxon>eudicotyledons</taxon>
        <taxon>Gunneridae</taxon>
        <taxon>Pentapetalae</taxon>
        <taxon>rosids</taxon>
        <taxon>malvids</taxon>
        <taxon>Brassicales</taxon>
        <taxon>Brassicaceae</taxon>
        <taxon>Brassiceae</taxon>
        <taxon>Brassica</taxon>
    </lineage>
</organism>
<keyword evidence="1" id="KW-0732">Signal</keyword>
<protein>
    <submittedName>
        <fullName evidence="2">Uncharacterized protein</fullName>
    </submittedName>
</protein>
<name>A0ABQ7KRQ3_BRACM</name>
<evidence type="ECO:0000256" key="1">
    <source>
        <dbReference type="SAM" id="SignalP"/>
    </source>
</evidence>
<dbReference type="Proteomes" id="UP000823674">
    <property type="component" value="Chromosome A10"/>
</dbReference>
<keyword evidence="3" id="KW-1185">Reference proteome</keyword>
<evidence type="ECO:0000313" key="3">
    <source>
        <dbReference type="Proteomes" id="UP000823674"/>
    </source>
</evidence>
<reference evidence="2 3" key="1">
    <citation type="submission" date="2021-03" db="EMBL/GenBank/DDBJ databases">
        <authorList>
            <person name="King G.J."/>
            <person name="Bancroft I."/>
            <person name="Baten A."/>
            <person name="Bloomfield J."/>
            <person name="Borpatragohain P."/>
            <person name="He Z."/>
            <person name="Irish N."/>
            <person name="Irwin J."/>
            <person name="Liu K."/>
            <person name="Mauleon R.P."/>
            <person name="Moore J."/>
            <person name="Morris R."/>
            <person name="Ostergaard L."/>
            <person name="Wang B."/>
            <person name="Wells R."/>
        </authorList>
    </citation>
    <scope>NUCLEOTIDE SEQUENCE [LARGE SCALE GENOMIC DNA]</scope>
    <source>
        <strain evidence="2">R-o-18</strain>
        <tissue evidence="2">Leaf</tissue>
    </source>
</reference>
<evidence type="ECO:0000313" key="2">
    <source>
        <dbReference type="EMBL" id="KAG5376160.1"/>
    </source>
</evidence>
<gene>
    <name evidence="2" type="primary">A10g505500.1_BraROA</name>
    <name evidence="2" type="ORF">IGI04_040756</name>
</gene>
<feature type="signal peptide" evidence="1">
    <location>
        <begin position="1"/>
        <end position="20"/>
    </location>
</feature>
<accession>A0ABQ7KRQ3</accession>
<feature type="chain" id="PRO_5046142534" evidence="1">
    <location>
        <begin position="21"/>
        <end position="62"/>
    </location>
</feature>
<sequence length="62" mass="7111">MMMCTCHLLKLLAEIQFVANQSNGLSGVIPSKLGALSKLAMNLWDYTRETIRQTCLYNWYQV</sequence>
<dbReference type="EMBL" id="JADBGQ010000010">
    <property type="protein sequence ID" value="KAG5376160.1"/>
    <property type="molecule type" value="Genomic_DNA"/>
</dbReference>